<dbReference type="Proteomes" id="UP001501710">
    <property type="component" value="Unassembled WGS sequence"/>
</dbReference>
<gene>
    <name evidence="2" type="ORF">GCM10022254_58730</name>
</gene>
<keyword evidence="3" id="KW-1185">Reference proteome</keyword>
<evidence type="ECO:0000259" key="1">
    <source>
        <dbReference type="Pfam" id="PF05368"/>
    </source>
</evidence>
<reference evidence="3" key="1">
    <citation type="journal article" date="2019" name="Int. J. Syst. Evol. Microbiol.">
        <title>The Global Catalogue of Microorganisms (GCM) 10K type strain sequencing project: providing services to taxonomists for standard genome sequencing and annotation.</title>
        <authorList>
            <consortium name="The Broad Institute Genomics Platform"/>
            <consortium name="The Broad Institute Genome Sequencing Center for Infectious Disease"/>
            <person name="Wu L."/>
            <person name="Ma J."/>
        </authorList>
    </citation>
    <scope>NUCLEOTIDE SEQUENCE [LARGE SCALE GENOMIC DNA]</scope>
    <source>
        <strain evidence="3">JCM 17440</strain>
    </source>
</reference>
<accession>A0ABP8CHT9</accession>
<dbReference type="Gene3D" id="3.40.50.720">
    <property type="entry name" value="NAD(P)-binding Rossmann-like Domain"/>
    <property type="match status" value="1"/>
</dbReference>
<dbReference type="Gene3D" id="3.90.25.10">
    <property type="entry name" value="UDP-galactose 4-epimerase, domain 1"/>
    <property type="match status" value="1"/>
</dbReference>
<feature type="domain" description="NmrA-like" evidence="1">
    <location>
        <begin position="3"/>
        <end position="243"/>
    </location>
</feature>
<organism evidence="2 3">
    <name type="scientific">Actinomadura meridiana</name>
    <dbReference type="NCBI Taxonomy" id="559626"/>
    <lineage>
        <taxon>Bacteria</taxon>
        <taxon>Bacillati</taxon>
        <taxon>Actinomycetota</taxon>
        <taxon>Actinomycetes</taxon>
        <taxon>Streptosporangiales</taxon>
        <taxon>Thermomonosporaceae</taxon>
        <taxon>Actinomadura</taxon>
    </lineage>
</organism>
<dbReference type="InterPro" id="IPR051604">
    <property type="entry name" value="Ergot_Alk_Oxidoreductase"/>
</dbReference>
<sequence length="278" mass="30269">MTNVLILGGTGKTGRRVAHRLQSRGETVRAASRGSDIRFDLDDPTTWKPALDGATAAYLVDPETRPNPATDPRERIPRLVPEAVDAGVRRLVLLSAPGVEFMDDHPLAEVEQAVRDSGVAWTILRPSWFSQNFSEAFFLPGVLSGTLSLPTGDGRTPFIDAEDIADVAASALTDDRHDGQIYDLTGPRAITFGEVADLIGKATGRTVRYEDVDPRAYVERQIAGGVPPTIAEWYTRLFATIRDGTGEAPTDDVERALGRAPRRFEDYVTETAAAGHWN</sequence>
<dbReference type="RefSeq" id="WP_344903106.1">
    <property type="nucleotide sequence ID" value="NZ_BAABAS010000020.1"/>
</dbReference>
<proteinExistence type="predicted"/>
<dbReference type="SUPFAM" id="SSF51735">
    <property type="entry name" value="NAD(P)-binding Rossmann-fold domains"/>
    <property type="match status" value="1"/>
</dbReference>
<evidence type="ECO:0000313" key="2">
    <source>
        <dbReference type="EMBL" id="GAA4239273.1"/>
    </source>
</evidence>
<dbReference type="PANTHER" id="PTHR43162:SF1">
    <property type="entry name" value="PRESTALK A DIFFERENTIATION PROTEIN A"/>
    <property type="match status" value="1"/>
</dbReference>
<evidence type="ECO:0000313" key="3">
    <source>
        <dbReference type="Proteomes" id="UP001501710"/>
    </source>
</evidence>
<dbReference type="Pfam" id="PF05368">
    <property type="entry name" value="NmrA"/>
    <property type="match status" value="1"/>
</dbReference>
<dbReference type="EMBL" id="BAABAS010000020">
    <property type="protein sequence ID" value="GAA4239273.1"/>
    <property type="molecule type" value="Genomic_DNA"/>
</dbReference>
<dbReference type="CDD" id="cd05269">
    <property type="entry name" value="TMR_SDR_a"/>
    <property type="match status" value="1"/>
</dbReference>
<comment type="caution">
    <text evidence="2">The sequence shown here is derived from an EMBL/GenBank/DDBJ whole genome shotgun (WGS) entry which is preliminary data.</text>
</comment>
<dbReference type="InterPro" id="IPR008030">
    <property type="entry name" value="NmrA-like"/>
</dbReference>
<protein>
    <submittedName>
        <fullName evidence="2">NAD(P)H-binding protein</fullName>
    </submittedName>
</protein>
<dbReference type="InterPro" id="IPR036291">
    <property type="entry name" value="NAD(P)-bd_dom_sf"/>
</dbReference>
<name>A0ABP8CHT9_9ACTN</name>
<dbReference type="PANTHER" id="PTHR43162">
    <property type="match status" value="1"/>
</dbReference>